<name>A0A448XB51_9PLAT</name>
<keyword evidence="2" id="KW-1185">Reference proteome</keyword>
<reference evidence="1" key="1">
    <citation type="submission" date="2018-11" db="EMBL/GenBank/DDBJ databases">
        <authorList>
            <consortium name="Pathogen Informatics"/>
        </authorList>
    </citation>
    <scope>NUCLEOTIDE SEQUENCE</scope>
</reference>
<comment type="caution">
    <text evidence="1">The sequence shown here is derived from an EMBL/GenBank/DDBJ whole genome shotgun (WGS) entry which is preliminary data.</text>
</comment>
<sequence length="133" mass="15590">MFHSEISEPFFVAFVLASSLFSGQINIDSLPNLLDLVNPLWDRNLEVYEFVRSRLLRLWPQWKFGLLRYQEWADAGAAEVITRLRHGDLQLDSYSKHFEQPISLQHQFGRPNMFNRTRLKVGAKTLLFFCISS</sequence>
<dbReference type="AlphaFoldDB" id="A0A448XB51"/>
<evidence type="ECO:0000313" key="2">
    <source>
        <dbReference type="Proteomes" id="UP000784294"/>
    </source>
</evidence>
<dbReference type="Proteomes" id="UP000784294">
    <property type="component" value="Unassembled WGS sequence"/>
</dbReference>
<accession>A0A448XB51</accession>
<proteinExistence type="predicted"/>
<protein>
    <submittedName>
        <fullName evidence="1">Uncharacterized protein</fullName>
    </submittedName>
</protein>
<evidence type="ECO:0000313" key="1">
    <source>
        <dbReference type="EMBL" id="VEL32715.1"/>
    </source>
</evidence>
<organism evidence="1 2">
    <name type="scientific">Protopolystoma xenopodis</name>
    <dbReference type="NCBI Taxonomy" id="117903"/>
    <lineage>
        <taxon>Eukaryota</taxon>
        <taxon>Metazoa</taxon>
        <taxon>Spiralia</taxon>
        <taxon>Lophotrochozoa</taxon>
        <taxon>Platyhelminthes</taxon>
        <taxon>Monogenea</taxon>
        <taxon>Polyopisthocotylea</taxon>
        <taxon>Polystomatidea</taxon>
        <taxon>Polystomatidae</taxon>
        <taxon>Protopolystoma</taxon>
    </lineage>
</organism>
<gene>
    <name evidence="1" type="ORF">PXEA_LOCUS26155</name>
</gene>
<dbReference type="EMBL" id="CAAALY010244544">
    <property type="protein sequence ID" value="VEL32715.1"/>
    <property type="molecule type" value="Genomic_DNA"/>
</dbReference>